<feature type="DNA-binding region" description="H-T-H motif" evidence="4">
    <location>
        <begin position="35"/>
        <end position="54"/>
    </location>
</feature>
<keyword evidence="7" id="KW-1185">Reference proteome</keyword>
<protein>
    <recommendedName>
        <fullName evidence="5">HTH tetR-type domain-containing protein</fullName>
    </recommendedName>
</protein>
<dbReference type="RefSeq" id="WP_345211194.1">
    <property type="nucleotide sequence ID" value="NZ_BAABFT010000005.1"/>
</dbReference>
<dbReference type="SUPFAM" id="SSF46689">
    <property type="entry name" value="Homeodomain-like"/>
    <property type="match status" value="1"/>
</dbReference>
<evidence type="ECO:0000256" key="4">
    <source>
        <dbReference type="PROSITE-ProRule" id="PRU00335"/>
    </source>
</evidence>
<evidence type="ECO:0000313" key="7">
    <source>
        <dbReference type="Proteomes" id="UP001500582"/>
    </source>
</evidence>
<proteinExistence type="predicted"/>
<accession>A0ABP8GDQ0</accession>
<dbReference type="InterPro" id="IPR050624">
    <property type="entry name" value="HTH-type_Tx_Regulator"/>
</dbReference>
<evidence type="ECO:0000256" key="2">
    <source>
        <dbReference type="ARBA" id="ARBA00023125"/>
    </source>
</evidence>
<evidence type="ECO:0000256" key="1">
    <source>
        <dbReference type="ARBA" id="ARBA00023015"/>
    </source>
</evidence>
<evidence type="ECO:0000256" key="3">
    <source>
        <dbReference type="ARBA" id="ARBA00023163"/>
    </source>
</evidence>
<dbReference type="EMBL" id="BAABFT010000005">
    <property type="protein sequence ID" value="GAA4322450.1"/>
    <property type="molecule type" value="Genomic_DNA"/>
</dbReference>
<dbReference type="PROSITE" id="PS50977">
    <property type="entry name" value="HTH_TETR_2"/>
    <property type="match status" value="1"/>
</dbReference>
<name>A0ABP8GDQ0_9SPHI</name>
<dbReference type="Proteomes" id="UP001500582">
    <property type="component" value="Unassembled WGS sequence"/>
</dbReference>
<keyword evidence="3" id="KW-0804">Transcription</keyword>
<dbReference type="Gene3D" id="1.10.357.10">
    <property type="entry name" value="Tetracycline Repressor, domain 2"/>
    <property type="match status" value="1"/>
</dbReference>
<dbReference type="PANTHER" id="PTHR43479">
    <property type="entry name" value="ACREF/ENVCD OPERON REPRESSOR-RELATED"/>
    <property type="match status" value="1"/>
</dbReference>
<gene>
    <name evidence="6" type="ORF">GCM10023149_22770</name>
</gene>
<keyword evidence="1" id="KW-0805">Transcription regulation</keyword>
<dbReference type="PANTHER" id="PTHR43479:SF11">
    <property type="entry name" value="ACREF_ENVCD OPERON REPRESSOR-RELATED"/>
    <property type="match status" value="1"/>
</dbReference>
<dbReference type="InterPro" id="IPR036271">
    <property type="entry name" value="Tet_transcr_reg_TetR-rel_C_sf"/>
</dbReference>
<evidence type="ECO:0000313" key="6">
    <source>
        <dbReference type="EMBL" id="GAA4322450.1"/>
    </source>
</evidence>
<feature type="domain" description="HTH tetR-type" evidence="5">
    <location>
        <begin position="12"/>
        <end position="72"/>
    </location>
</feature>
<dbReference type="Pfam" id="PF13305">
    <property type="entry name" value="TetR_C_33"/>
    <property type="match status" value="1"/>
</dbReference>
<organism evidence="6 7">
    <name type="scientific">Mucilaginibacter gynuensis</name>
    <dbReference type="NCBI Taxonomy" id="1302236"/>
    <lineage>
        <taxon>Bacteria</taxon>
        <taxon>Pseudomonadati</taxon>
        <taxon>Bacteroidota</taxon>
        <taxon>Sphingobacteriia</taxon>
        <taxon>Sphingobacteriales</taxon>
        <taxon>Sphingobacteriaceae</taxon>
        <taxon>Mucilaginibacter</taxon>
    </lineage>
</organism>
<dbReference type="InterPro" id="IPR025996">
    <property type="entry name" value="MT1864/Rv1816-like_C"/>
</dbReference>
<dbReference type="InterPro" id="IPR009057">
    <property type="entry name" value="Homeodomain-like_sf"/>
</dbReference>
<sequence>MGSKERILRLKDQTRRNILDSALDIVETGGCDALSMRKLADQIEYSPPVIYEYFRNKECIYLELAKRGHLTLAEKVREAKSRHRIPEKQIEAMWIAYWNFAFTHKVFYQLMYGINFVCVPTENDSAEANLVPDLMTEVIAALFKNKPVSDETIRMKYYTYWAVVHGLISLNIIQQTTDEKMGLEILTGAVKGITTSIIFVPPIN</sequence>
<evidence type="ECO:0000259" key="5">
    <source>
        <dbReference type="PROSITE" id="PS50977"/>
    </source>
</evidence>
<dbReference type="InterPro" id="IPR001647">
    <property type="entry name" value="HTH_TetR"/>
</dbReference>
<dbReference type="Pfam" id="PF00440">
    <property type="entry name" value="TetR_N"/>
    <property type="match status" value="1"/>
</dbReference>
<dbReference type="SUPFAM" id="SSF48498">
    <property type="entry name" value="Tetracyclin repressor-like, C-terminal domain"/>
    <property type="match status" value="1"/>
</dbReference>
<keyword evidence="2 4" id="KW-0238">DNA-binding</keyword>
<reference evidence="7" key="1">
    <citation type="journal article" date="2019" name="Int. J. Syst. Evol. Microbiol.">
        <title>The Global Catalogue of Microorganisms (GCM) 10K type strain sequencing project: providing services to taxonomists for standard genome sequencing and annotation.</title>
        <authorList>
            <consortium name="The Broad Institute Genomics Platform"/>
            <consortium name="The Broad Institute Genome Sequencing Center for Infectious Disease"/>
            <person name="Wu L."/>
            <person name="Ma J."/>
        </authorList>
    </citation>
    <scope>NUCLEOTIDE SEQUENCE [LARGE SCALE GENOMIC DNA]</scope>
    <source>
        <strain evidence="7">JCM 17705</strain>
    </source>
</reference>
<comment type="caution">
    <text evidence="6">The sequence shown here is derived from an EMBL/GenBank/DDBJ whole genome shotgun (WGS) entry which is preliminary data.</text>
</comment>